<dbReference type="AlphaFoldDB" id="A0AAW4PRB1"/>
<dbReference type="Pfam" id="PF20575">
    <property type="entry name" value="HTH_63"/>
    <property type="match status" value="1"/>
</dbReference>
<gene>
    <name evidence="2" type="ORF">EGH21_11925</name>
</gene>
<evidence type="ECO:0000313" key="3">
    <source>
        <dbReference type="Proteomes" id="UP001430377"/>
    </source>
</evidence>
<accession>A0AAW4PRB1</accession>
<dbReference type="RefSeq" id="WP_220618703.1">
    <property type="nucleotide sequence ID" value="NZ_RKLR01000004.1"/>
</dbReference>
<sequence>MQGSDLPAGRSVELYVRSLAPDGYHQSQTSILDRTAALVESGTLTDRHVHVWGRQVPVAGEATRTAVGEYVLDRVGAFREWAAANGCSLSPAFELREVEDTIAGEQFRAIRLPTAVLVEYVDDALVCVTPHTEGSAVRTVSDRLTALETGDQTQFEPLDEATVEAPPTRADRGLSAHTDDEEGLLTTE</sequence>
<organism evidence="2 3">
    <name type="scientific">Haloarcula rubra</name>
    <dbReference type="NCBI Taxonomy" id="2487747"/>
    <lineage>
        <taxon>Archaea</taxon>
        <taxon>Methanobacteriati</taxon>
        <taxon>Methanobacteriota</taxon>
        <taxon>Stenosarchaea group</taxon>
        <taxon>Halobacteria</taxon>
        <taxon>Halobacteriales</taxon>
        <taxon>Haloarculaceae</taxon>
        <taxon>Haloarcula</taxon>
    </lineage>
</organism>
<evidence type="ECO:0000256" key="1">
    <source>
        <dbReference type="SAM" id="MobiDB-lite"/>
    </source>
</evidence>
<comment type="caution">
    <text evidence="2">The sequence shown here is derived from an EMBL/GenBank/DDBJ whole genome shotgun (WGS) entry which is preliminary data.</text>
</comment>
<feature type="compositionally biased region" description="Acidic residues" evidence="1">
    <location>
        <begin position="179"/>
        <end position="188"/>
    </location>
</feature>
<keyword evidence="3" id="KW-1185">Reference proteome</keyword>
<feature type="region of interest" description="Disordered" evidence="1">
    <location>
        <begin position="150"/>
        <end position="188"/>
    </location>
</feature>
<dbReference type="Proteomes" id="UP001430377">
    <property type="component" value="Unassembled WGS sequence"/>
</dbReference>
<feature type="compositionally biased region" description="Basic and acidic residues" evidence="1">
    <location>
        <begin position="169"/>
        <end position="178"/>
    </location>
</feature>
<name>A0AAW4PRB1_9EURY</name>
<protein>
    <submittedName>
        <fullName evidence="2">Uncharacterized protein</fullName>
    </submittedName>
</protein>
<evidence type="ECO:0000313" key="2">
    <source>
        <dbReference type="EMBL" id="MBX0323736.1"/>
    </source>
</evidence>
<reference evidence="2 3" key="1">
    <citation type="submission" date="2021-06" db="EMBL/GenBank/DDBJ databases">
        <title>Halomicroarcula sp. a new haloarchaeum isolated from saline soil.</title>
        <authorList>
            <person name="Duran-Viseras A."/>
            <person name="Sanchez-Porro C."/>
            <person name="Ventosa A."/>
        </authorList>
    </citation>
    <scope>NUCLEOTIDE SEQUENCE [LARGE SCALE GENOMIC DNA]</scope>
    <source>
        <strain evidence="2 3">F13</strain>
    </source>
</reference>
<dbReference type="InterPro" id="IPR046783">
    <property type="entry name" value="HTH_63"/>
</dbReference>
<dbReference type="EMBL" id="RKLR01000004">
    <property type="protein sequence ID" value="MBX0323736.1"/>
    <property type="molecule type" value="Genomic_DNA"/>
</dbReference>
<proteinExistence type="predicted"/>